<dbReference type="SUPFAM" id="SSF56112">
    <property type="entry name" value="Protein kinase-like (PK-like)"/>
    <property type="match status" value="1"/>
</dbReference>
<dbReference type="GeneID" id="107226395"/>
<protein>
    <submittedName>
        <fullName evidence="9 10">Calcium/calmodulin-dependent protein kinase type IV-like</fullName>
    </submittedName>
</protein>
<evidence type="ECO:0000259" key="7">
    <source>
        <dbReference type="PROSITE" id="PS50011"/>
    </source>
</evidence>
<evidence type="ECO:0000256" key="6">
    <source>
        <dbReference type="ARBA" id="ARBA00022840"/>
    </source>
</evidence>
<name>A0A6J0C8N3_NEOLC</name>
<accession>A0A6J0C8N3</accession>
<evidence type="ECO:0000256" key="5">
    <source>
        <dbReference type="ARBA" id="ARBA00022777"/>
    </source>
</evidence>
<dbReference type="GO" id="GO:0004674">
    <property type="term" value="F:protein serine/threonine kinase activity"/>
    <property type="evidence" value="ECO:0007669"/>
    <property type="project" value="UniProtKB-KW"/>
</dbReference>
<gene>
    <name evidence="9 10 11 12" type="primary">LOC107226395</name>
</gene>
<evidence type="ECO:0000313" key="12">
    <source>
        <dbReference type="RefSeq" id="XP_015522686.1"/>
    </source>
</evidence>
<keyword evidence="4" id="KW-0547">Nucleotide-binding</keyword>
<sequence>MMEDEDDWLTSDIFKGSFQNDYILGEMIGRGSVSTVYTCLYKGRKKFACKMVPKDRLNKSEVRSTVETLLKLRHNNIISVKTVYNERRHLFVITDLASGGELLERLASRGGHSERDAAKAVRDALAALNYLHGMGLWHGSVRPEKLIYSTEDENSRLLLVDRGITTNSLNGYNALYCAPEVLVGHVESTAADIWSLGVVIYIMLCGFEPFRGTMVTFFPSPYWDDKTTDAKVLIRRLMQQRPEDRPTTRDLLLDPWVLGEKSSELPMPNTAKHLREFNARRKFKAATLAVRATRRAMTFSNYQEAVI</sequence>
<evidence type="ECO:0000256" key="1">
    <source>
        <dbReference type="ARBA" id="ARBA00006692"/>
    </source>
</evidence>
<keyword evidence="2" id="KW-0723">Serine/threonine-protein kinase</keyword>
<dbReference type="PANTHER" id="PTHR24349">
    <property type="entry name" value="SERINE/THREONINE-PROTEIN KINASE"/>
    <property type="match status" value="1"/>
</dbReference>
<comment type="similarity">
    <text evidence="1">Belongs to the protein kinase superfamily. CAMK Ser/Thr protein kinase family.</text>
</comment>
<dbReference type="Gene3D" id="3.30.200.20">
    <property type="entry name" value="Phosphorylase Kinase, domain 1"/>
    <property type="match status" value="1"/>
</dbReference>
<keyword evidence="6" id="KW-0067">ATP-binding</keyword>
<keyword evidence="5" id="KW-0418">Kinase</keyword>
<dbReference type="Pfam" id="PF00069">
    <property type="entry name" value="Pkinase"/>
    <property type="match status" value="1"/>
</dbReference>
<evidence type="ECO:0000256" key="3">
    <source>
        <dbReference type="ARBA" id="ARBA00022679"/>
    </source>
</evidence>
<dbReference type="RefSeq" id="XP_015522685.1">
    <property type="nucleotide sequence ID" value="XM_015667199.1"/>
</dbReference>
<feature type="domain" description="Protein kinase" evidence="7">
    <location>
        <begin position="22"/>
        <end position="257"/>
    </location>
</feature>
<dbReference type="InterPro" id="IPR050205">
    <property type="entry name" value="CDPK_Ser/Thr_kinases"/>
</dbReference>
<evidence type="ECO:0000313" key="11">
    <source>
        <dbReference type="RefSeq" id="XP_015522685.1"/>
    </source>
</evidence>
<evidence type="ECO:0000313" key="8">
    <source>
        <dbReference type="Proteomes" id="UP000829291"/>
    </source>
</evidence>
<dbReference type="InterPro" id="IPR000719">
    <property type="entry name" value="Prot_kinase_dom"/>
</dbReference>
<reference evidence="9 10" key="1">
    <citation type="submission" date="2025-04" db="UniProtKB">
        <authorList>
            <consortium name="RefSeq"/>
        </authorList>
    </citation>
    <scope>IDENTIFICATION</scope>
    <source>
        <tissue evidence="9 10">Whole body</tissue>
    </source>
</reference>
<dbReference type="Gene3D" id="1.10.510.10">
    <property type="entry name" value="Transferase(Phosphotransferase) domain 1"/>
    <property type="match status" value="1"/>
</dbReference>
<dbReference type="RefSeq" id="XP_015522684.1">
    <property type="nucleotide sequence ID" value="XM_015667198.1"/>
</dbReference>
<keyword evidence="3" id="KW-0808">Transferase</keyword>
<dbReference type="Proteomes" id="UP000829291">
    <property type="component" value="Chromosome 3"/>
</dbReference>
<keyword evidence="8" id="KW-1185">Reference proteome</keyword>
<dbReference type="PROSITE" id="PS50011">
    <property type="entry name" value="PROTEIN_KINASE_DOM"/>
    <property type="match status" value="1"/>
</dbReference>
<dbReference type="OrthoDB" id="40902at2759"/>
<dbReference type="AlphaFoldDB" id="A0A6J0C8N3"/>
<dbReference type="KEGG" id="nlo:107226395"/>
<proteinExistence type="inferred from homology"/>
<dbReference type="GO" id="GO:0005524">
    <property type="term" value="F:ATP binding"/>
    <property type="evidence" value="ECO:0007669"/>
    <property type="project" value="UniProtKB-KW"/>
</dbReference>
<evidence type="ECO:0000256" key="4">
    <source>
        <dbReference type="ARBA" id="ARBA00022741"/>
    </source>
</evidence>
<evidence type="ECO:0000313" key="10">
    <source>
        <dbReference type="RefSeq" id="XP_015522684.1"/>
    </source>
</evidence>
<dbReference type="RefSeq" id="XP_015522686.1">
    <property type="nucleotide sequence ID" value="XM_015667200.1"/>
</dbReference>
<organism evidence="8 10">
    <name type="scientific">Neodiprion lecontei</name>
    <name type="common">Redheaded pine sawfly</name>
    <dbReference type="NCBI Taxonomy" id="441921"/>
    <lineage>
        <taxon>Eukaryota</taxon>
        <taxon>Metazoa</taxon>
        <taxon>Ecdysozoa</taxon>
        <taxon>Arthropoda</taxon>
        <taxon>Hexapoda</taxon>
        <taxon>Insecta</taxon>
        <taxon>Pterygota</taxon>
        <taxon>Neoptera</taxon>
        <taxon>Endopterygota</taxon>
        <taxon>Hymenoptera</taxon>
        <taxon>Tenthredinoidea</taxon>
        <taxon>Diprionidae</taxon>
        <taxon>Diprioninae</taxon>
        <taxon>Neodiprion</taxon>
    </lineage>
</organism>
<evidence type="ECO:0000256" key="2">
    <source>
        <dbReference type="ARBA" id="ARBA00022527"/>
    </source>
</evidence>
<evidence type="ECO:0000313" key="9">
    <source>
        <dbReference type="RefSeq" id="XP_015522683.1"/>
    </source>
</evidence>
<dbReference type="InterPro" id="IPR011009">
    <property type="entry name" value="Kinase-like_dom_sf"/>
</dbReference>
<dbReference type="RefSeq" id="XP_015522683.1">
    <property type="nucleotide sequence ID" value="XM_015667197.1"/>
</dbReference>